<dbReference type="Pfam" id="PF12697">
    <property type="entry name" value="Abhydrolase_6"/>
    <property type="match status" value="1"/>
</dbReference>
<dbReference type="EMBL" id="JAUTXT010000004">
    <property type="protein sequence ID" value="KAK3678470.1"/>
    <property type="molecule type" value="Genomic_DNA"/>
</dbReference>
<gene>
    <name evidence="3" type="ORF">LTR78_001767</name>
</gene>
<comment type="caution">
    <text evidence="3">The sequence shown here is derived from an EMBL/GenBank/DDBJ whole genome shotgun (WGS) entry which is preliminary data.</text>
</comment>
<dbReference type="Proteomes" id="UP001274830">
    <property type="component" value="Unassembled WGS sequence"/>
</dbReference>
<feature type="chain" id="PRO_5042004303" description="AB hydrolase-1 domain-containing protein" evidence="1">
    <location>
        <begin position="23"/>
        <end position="409"/>
    </location>
</feature>
<reference evidence="3" key="1">
    <citation type="submission" date="2023-07" db="EMBL/GenBank/DDBJ databases">
        <title>Black Yeasts Isolated from many extreme environments.</title>
        <authorList>
            <person name="Coleine C."/>
            <person name="Stajich J.E."/>
            <person name="Selbmann L."/>
        </authorList>
    </citation>
    <scope>NUCLEOTIDE SEQUENCE</scope>
    <source>
        <strain evidence="3">CCFEE 5485</strain>
    </source>
</reference>
<evidence type="ECO:0000259" key="2">
    <source>
        <dbReference type="Pfam" id="PF12697"/>
    </source>
</evidence>
<name>A0AAE1C531_9PEZI</name>
<evidence type="ECO:0000313" key="4">
    <source>
        <dbReference type="Proteomes" id="UP001274830"/>
    </source>
</evidence>
<evidence type="ECO:0000313" key="3">
    <source>
        <dbReference type="EMBL" id="KAK3678470.1"/>
    </source>
</evidence>
<feature type="signal peptide" evidence="1">
    <location>
        <begin position="1"/>
        <end position="22"/>
    </location>
</feature>
<sequence length="409" mass="44637">MGMIGIALLALLGHYGVKFAKASAIPYRAPRQPCTTFNVQVPITARQHLYDVVPVNNNIDAIHFAQDIDTWDSPSMVERITQNITISRTYDIHAQLCVSADGKKKNLLQIATHGGGFDSRYWEVMLQPDQHSYVRAALAAGYSILTYDRIGTGQSSKPDAYTDIQLPAHIEVLRVLRVLTEMVRNGTIASIASSWSCSGSASMHFDKIIHVGHSVGSITTYGLLSSYPTLSDAAVLTGFLVSKEVFDGRQTAGDLQYAPQNDPYLFADSSSGYAIPGTSGALQTGFFSSSVNTTTHIGGFEPEFLDYAYAIRQPQPVVEFGSGIVLYAEHSTAPLFTGPVQLLVGEFDFIVCLGDCKNTYNTTQANEMFPKARNFEIHLQQGGGHGLPFHNNATMGFQAQFDWLARNGF</sequence>
<evidence type="ECO:0000256" key="1">
    <source>
        <dbReference type="SAM" id="SignalP"/>
    </source>
</evidence>
<keyword evidence="1" id="KW-0732">Signal</keyword>
<feature type="domain" description="AB hydrolase-1" evidence="2">
    <location>
        <begin position="113"/>
        <end position="390"/>
    </location>
</feature>
<protein>
    <recommendedName>
        <fullName evidence="2">AB hydrolase-1 domain-containing protein</fullName>
    </recommendedName>
</protein>
<dbReference type="Gene3D" id="3.40.50.1820">
    <property type="entry name" value="alpha/beta hydrolase"/>
    <property type="match status" value="1"/>
</dbReference>
<dbReference type="InterPro" id="IPR029058">
    <property type="entry name" value="AB_hydrolase_fold"/>
</dbReference>
<proteinExistence type="predicted"/>
<organism evidence="3 4">
    <name type="scientific">Recurvomyces mirabilis</name>
    <dbReference type="NCBI Taxonomy" id="574656"/>
    <lineage>
        <taxon>Eukaryota</taxon>
        <taxon>Fungi</taxon>
        <taxon>Dikarya</taxon>
        <taxon>Ascomycota</taxon>
        <taxon>Pezizomycotina</taxon>
        <taxon>Dothideomycetes</taxon>
        <taxon>Dothideomycetidae</taxon>
        <taxon>Mycosphaerellales</taxon>
        <taxon>Teratosphaeriaceae</taxon>
        <taxon>Recurvomyces</taxon>
    </lineage>
</organism>
<dbReference type="SUPFAM" id="SSF53474">
    <property type="entry name" value="alpha/beta-Hydrolases"/>
    <property type="match status" value="1"/>
</dbReference>
<accession>A0AAE1C531</accession>
<keyword evidence="4" id="KW-1185">Reference proteome</keyword>
<dbReference type="AlphaFoldDB" id="A0AAE1C531"/>
<dbReference type="InterPro" id="IPR000073">
    <property type="entry name" value="AB_hydrolase_1"/>
</dbReference>